<organism evidence="1 2">
    <name type="scientific">Phycomyces blakesleeanus</name>
    <dbReference type="NCBI Taxonomy" id="4837"/>
    <lineage>
        <taxon>Eukaryota</taxon>
        <taxon>Fungi</taxon>
        <taxon>Fungi incertae sedis</taxon>
        <taxon>Mucoromycota</taxon>
        <taxon>Mucoromycotina</taxon>
        <taxon>Mucoromycetes</taxon>
        <taxon>Mucorales</taxon>
        <taxon>Phycomycetaceae</taxon>
        <taxon>Phycomyces</taxon>
    </lineage>
</organism>
<evidence type="ECO:0000313" key="2">
    <source>
        <dbReference type="Proteomes" id="UP001448207"/>
    </source>
</evidence>
<dbReference type="Proteomes" id="UP001448207">
    <property type="component" value="Unassembled WGS sequence"/>
</dbReference>
<evidence type="ECO:0000313" key="1">
    <source>
        <dbReference type="EMBL" id="KAL0082794.1"/>
    </source>
</evidence>
<evidence type="ECO:0008006" key="3">
    <source>
        <dbReference type="Google" id="ProtNLM"/>
    </source>
</evidence>
<reference evidence="1 2" key="1">
    <citation type="submission" date="2024-04" db="EMBL/GenBank/DDBJ databases">
        <title>Symmetric and asymmetric DNA N6-adenine methylation regulates different biological responses in Mucorales.</title>
        <authorList>
            <consortium name="Lawrence Berkeley National Laboratory"/>
            <person name="Lax C."/>
            <person name="Mondo S.J."/>
            <person name="Osorio-Concepcion M."/>
            <person name="Muszewska A."/>
            <person name="Corrochano-Luque M."/>
            <person name="Gutierrez G."/>
            <person name="Riley R."/>
            <person name="Lipzen A."/>
            <person name="Guo J."/>
            <person name="Hundley H."/>
            <person name="Amirebrahimi M."/>
            <person name="Ng V."/>
            <person name="Lorenzo-Gutierrez D."/>
            <person name="Binder U."/>
            <person name="Yang J."/>
            <person name="Song Y."/>
            <person name="Canovas D."/>
            <person name="Navarro E."/>
            <person name="Freitag M."/>
            <person name="Gabaldon T."/>
            <person name="Grigoriev I.V."/>
            <person name="Corrochano L.M."/>
            <person name="Nicolas F.E."/>
            <person name="Garre V."/>
        </authorList>
    </citation>
    <scope>NUCLEOTIDE SEQUENCE [LARGE SCALE GENOMIC DNA]</scope>
    <source>
        <strain evidence="1 2">L51</strain>
    </source>
</reference>
<gene>
    <name evidence="1" type="ORF">J3Q64DRAFT_1700714</name>
</gene>
<sequence length="777" mass="89050">MAEFQIFETDNDVNSADKYSSNSKKYDDKNNIIDDYFNDDTTNNYVLSAVNEYLESAVNGKMNIDNFGNLEGFILNTDTNNQSNSGFHPFPDLQSMVLFELIDSDNDMLSQRMVKKILAAMNLIIKIYAETPTGKVFKLSCLDNLMNYQTRKGNKTSVLPSLHQEIQVPNNTEHIYLNLPSTHFEFLMSNAKKCDLIASLPDHTPGQAISLQQGEKWRNHPLFQQPMFTVNSVNIWAGDILYLKANNPMLRFLVESFHTANSHIYARGYMIRIISDKCHGVEIAATDINIELIDHVNNNRLEEACYLSISLQYTATLCPVHYTLLFTQHPMKQQIPNAPANTFYKVMIVPLILFTDDTSGNLLKQYNPYESWLMKCAGLAFRDRLSIENIQFIATVPKKNGAKGVSILPVMVCDLKALEKGVVMFCEKENQYVLVIAPVLWIEADTPCHSELCRLSGSTSLYPYRKCYVCIHRLKDSLPAKEYCTEPHKRRTQEHYVLANFMLDRTTIIPNAPTDRCNLPAKDLSFKDRSTGSLLELDAFNPSRDMPVEILPTILLGIEKYMVIHLMNNDYKCSTRLSRKFTRNINRSGSYVGRDFKVLLQILSVILVTDFSNEPILDRIKPCFVELGCLCSLVFVREVTSGFDDYLVGVDLSVRRLLGQLHDYNTFKRAEVKEKNKTAKIKKKDFTDNNDTSDIDEERIKNNSFVVTFLELVARTEDDKKNNYAKAVLTDHRTDLSHLKLVCKLDMHLYRNSFYIINLSLKLLKIFKRNTLNNYEG</sequence>
<dbReference type="EMBL" id="JBCLYO010000015">
    <property type="protein sequence ID" value="KAL0082794.1"/>
    <property type="molecule type" value="Genomic_DNA"/>
</dbReference>
<comment type="caution">
    <text evidence="1">The sequence shown here is derived from an EMBL/GenBank/DDBJ whole genome shotgun (WGS) entry which is preliminary data.</text>
</comment>
<proteinExistence type="predicted"/>
<keyword evidence="2" id="KW-1185">Reference proteome</keyword>
<protein>
    <recommendedName>
        <fullName evidence="3">CST complex subunit CTC1</fullName>
    </recommendedName>
</protein>
<accession>A0ABR3AUK2</accession>
<name>A0ABR3AUK2_PHYBL</name>